<dbReference type="EMBL" id="JABXBU010002230">
    <property type="protein sequence ID" value="KAF8766840.1"/>
    <property type="molecule type" value="Genomic_DNA"/>
</dbReference>
<organism evidence="1 2">
    <name type="scientific">Argiope bruennichi</name>
    <name type="common">Wasp spider</name>
    <name type="synonym">Aranea bruennichi</name>
    <dbReference type="NCBI Taxonomy" id="94029"/>
    <lineage>
        <taxon>Eukaryota</taxon>
        <taxon>Metazoa</taxon>
        <taxon>Ecdysozoa</taxon>
        <taxon>Arthropoda</taxon>
        <taxon>Chelicerata</taxon>
        <taxon>Arachnida</taxon>
        <taxon>Araneae</taxon>
        <taxon>Araneomorphae</taxon>
        <taxon>Entelegynae</taxon>
        <taxon>Araneoidea</taxon>
        <taxon>Araneidae</taxon>
        <taxon>Argiope</taxon>
    </lineage>
</organism>
<comment type="caution">
    <text evidence="1">The sequence shown here is derived from an EMBL/GenBank/DDBJ whole genome shotgun (WGS) entry which is preliminary data.</text>
</comment>
<protein>
    <submittedName>
        <fullName evidence="1">Uncharacterized protein</fullName>
    </submittedName>
</protein>
<accession>A0A8T0E676</accession>
<reference evidence="1" key="1">
    <citation type="journal article" date="2020" name="bioRxiv">
        <title>Chromosome-level reference genome of the European wasp spider Argiope bruennichi: a resource for studies on range expansion and evolutionary adaptation.</title>
        <authorList>
            <person name="Sheffer M.M."/>
            <person name="Hoppe A."/>
            <person name="Krehenwinkel H."/>
            <person name="Uhl G."/>
            <person name="Kuss A.W."/>
            <person name="Jensen L."/>
            <person name="Jensen C."/>
            <person name="Gillespie R.G."/>
            <person name="Hoff K.J."/>
            <person name="Prost S."/>
        </authorList>
    </citation>
    <scope>NUCLEOTIDE SEQUENCE</scope>
</reference>
<gene>
    <name evidence="1" type="ORF">HNY73_019865</name>
</gene>
<name>A0A8T0E676_ARGBR</name>
<evidence type="ECO:0000313" key="1">
    <source>
        <dbReference type="EMBL" id="KAF8766840.1"/>
    </source>
</evidence>
<evidence type="ECO:0000313" key="2">
    <source>
        <dbReference type="Proteomes" id="UP000807504"/>
    </source>
</evidence>
<sequence length="136" mass="15364">MIRANRSLEMNRNPSIMYEIKRDYGALNNQYLPENSPNSYPGIPEIGNNALKEKSSSNLEYVEPNSDSLRTVDTVTESITDSDFNDNENEDLSITAWGCNLHVRFIFTDEAIGPESITPIYNQGEVLEYKLPLAIT</sequence>
<reference evidence="1" key="2">
    <citation type="submission" date="2020-06" db="EMBL/GenBank/DDBJ databases">
        <authorList>
            <person name="Sheffer M."/>
        </authorList>
    </citation>
    <scope>NUCLEOTIDE SEQUENCE</scope>
</reference>
<keyword evidence="2" id="KW-1185">Reference proteome</keyword>
<dbReference type="AlphaFoldDB" id="A0A8T0E676"/>
<proteinExistence type="predicted"/>
<dbReference type="Proteomes" id="UP000807504">
    <property type="component" value="Unassembled WGS sequence"/>
</dbReference>